<accession>A0ABV1L011</accession>
<reference evidence="9 10" key="1">
    <citation type="journal article" date="2023" name="Genome Announc.">
        <title>Pan-Genome Analyses of the Genus Cohnella and Proposal of the Novel Species Cohnella silvisoli sp. nov., Isolated from Forest Soil.</title>
        <authorList>
            <person name="Wang C."/>
            <person name="Mao L."/>
            <person name="Bao G."/>
            <person name="Zhu H."/>
        </authorList>
    </citation>
    <scope>NUCLEOTIDE SEQUENCE [LARGE SCALE GENOMIC DNA]</scope>
    <source>
        <strain evidence="9 10">NL03-T5-1</strain>
    </source>
</reference>
<dbReference type="Pfam" id="PF00528">
    <property type="entry name" value="BPD_transp_1"/>
    <property type="match status" value="1"/>
</dbReference>
<dbReference type="InterPro" id="IPR035906">
    <property type="entry name" value="MetI-like_sf"/>
</dbReference>
<feature type="transmembrane region" description="Helical" evidence="7">
    <location>
        <begin position="98"/>
        <end position="117"/>
    </location>
</feature>
<evidence type="ECO:0000256" key="4">
    <source>
        <dbReference type="ARBA" id="ARBA00022692"/>
    </source>
</evidence>
<protein>
    <submittedName>
        <fullName evidence="9">Carbohydrate ABC transporter permease</fullName>
    </submittedName>
</protein>
<evidence type="ECO:0000256" key="5">
    <source>
        <dbReference type="ARBA" id="ARBA00022989"/>
    </source>
</evidence>
<keyword evidence="5 7" id="KW-1133">Transmembrane helix</keyword>
<organism evidence="9 10">
    <name type="scientific">Cohnella silvisoli</name>
    <dbReference type="NCBI Taxonomy" id="2873699"/>
    <lineage>
        <taxon>Bacteria</taxon>
        <taxon>Bacillati</taxon>
        <taxon>Bacillota</taxon>
        <taxon>Bacilli</taxon>
        <taxon>Bacillales</taxon>
        <taxon>Paenibacillaceae</taxon>
        <taxon>Cohnella</taxon>
    </lineage>
</organism>
<keyword evidence="4 7" id="KW-0812">Transmembrane</keyword>
<comment type="caution">
    <text evidence="9">The sequence shown here is derived from an EMBL/GenBank/DDBJ whole genome shotgun (WGS) entry which is preliminary data.</text>
</comment>
<dbReference type="PROSITE" id="PS50928">
    <property type="entry name" value="ABC_TM1"/>
    <property type="match status" value="1"/>
</dbReference>
<keyword evidence="3" id="KW-1003">Cell membrane</keyword>
<keyword evidence="6 7" id="KW-0472">Membrane</keyword>
<sequence length="278" mass="31387">MLHVILLIISLLCILPLIVVISASLSDEAALTQNGYSLIPTQFSLDAYQFLFRQPDQLLRSYGVTFLVTGIGTIASLLVTSLLAYPLSRKDFQLRRSLSMYILFTMLFSGGLVPSYMVVSRVFHLKDTIWSLILPYLVIAWFVFLMRTFFATIPDEIIESAKIDGVGEYRLYFQIIVPLSTPVLATIGLFCTLNYWNDWYLALLYIDDRNLIPLQYLLMNIMKNIEVINSSVNATTSIIPSDTVRMATATLAIGPIIFVYLFFQKFFVRGLTVGAVKG</sequence>
<evidence type="ECO:0000256" key="2">
    <source>
        <dbReference type="ARBA" id="ARBA00022448"/>
    </source>
</evidence>
<gene>
    <name evidence="9" type="ORF">QJS35_25250</name>
</gene>
<dbReference type="EMBL" id="JASKHM010000016">
    <property type="protein sequence ID" value="MEQ4485699.1"/>
    <property type="molecule type" value="Genomic_DNA"/>
</dbReference>
<comment type="subcellular location">
    <subcellularLocation>
        <location evidence="1 7">Cell membrane</location>
        <topology evidence="1 7">Multi-pass membrane protein</topology>
    </subcellularLocation>
</comment>
<evidence type="ECO:0000259" key="8">
    <source>
        <dbReference type="PROSITE" id="PS50928"/>
    </source>
</evidence>
<proteinExistence type="inferred from homology"/>
<evidence type="ECO:0000256" key="1">
    <source>
        <dbReference type="ARBA" id="ARBA00004651"/>
    </source>
</evidence>
<dbReference type="Proteomes" id="UP001493487">
    <property type="component" value="Unassembled WGS sequence"/>
</dbReference>
<feature type="transmembrane region" description="Helical" evidence="7">
    <location>
        <begin position="129"/>
        <end position="150"/>
    </location>
</feature>
<keyword evidence="2 7" id="KW-0813">Transport</keyword>
<dbReference type="InterPro" id="IPR000515">
    <property type="entry name" value="MetI-like"/>
</dbReference>
<evidence type="ECO:0000313" key="10">
    <source>
        <dbReference type="Proteomes" id="UP001493487"/>
    </source>
</evidence>
<feature type="transmembrane region" description="Helical" evidence="7">
    <location>
        <begin position="62"/>
        <end position="86"/>
    </location>
</feature>
<feature type="domain" description="ABC transmembrane type-1" evidence="8">
    <location>
        <begin position="62"/>
        <end position="263"/>
    </location>
</feature>
<dbReference type="Gene3D" id="1.10.3720.10">
    <property type="entry name" value="MetI-like"/>
    <property type="match status" value="1"/>
</dbReference>
<dbReference type="PANTHER" id="PTHR43744:SF9">
    <property type="entry name" value="POLYGALACTURONAN_RHAMNOGALACTURONAN TRANSPORT SYSTEM PERMEASE PROTEIN YTCP"/>
    <property type="match status" value="1"/>
</dbReference>
<evidence type="ECO:0000256" key="7">
    <source>
        <dbReference type="RuleBase" id="RU363032"/>
    </source>
</evidence>
<evidence type="ECO:0000256" key="6">
    <source>
        <dbReference type="ARBA" id="ARBA00023136"/>
    </source>
</evidence>
<evidence type="ECO:0000313" key="9">
    <source>
        <dbReference type="EMBL" id="MEQ4485699.1"/>
    </source>
</evidence>
<feature type="transmembrane region" description="Helical" evidence="7">
    <location>
        <begin position="244"/>
        <end position="263"/>
    </location>
</feature>
<dbReference type="RefSeq" id="WP_232188334.1">
    <property type="nucleotide sequence ID" value="NZ_JAIOAP010000015.1"/>
</dbReference>
<name>A0ABV1L011_9BACL</name>
<dbReference type="PANTHER" id="PTHR43744">
    <property type="entry name" value="ABC TRANSPORTER PERMEASE PROTEIN MG189-RELATED-RELATED"/>
    <property type="match status" value="1"/>
</dbReference>
<dbReference type="CDD" id="cd06261">
    <property type="entry name" value="TM_PBP2"/>
    <property type="match status" value="1"/>
</dbReference>
<dbReference type="SUPFAM" id="SSF161098">
    <property type="entry name" value="MetI-like"/>
    <property type="match status" value="1"/>
</dbReference>
<keyword evidence="10" id="KW-1185">Reference proteome</keyword>
<feature type="transmembrane region" description="Helical" evidence="7">
    <location>
        <begin position="171"/>
        <end position="196"/>
    </location>
</feature>
<comment type="similarity">
    <text evidence="7">Belongs to the binding-protein-dependent transport system permease family.</text>
</comment>
<evidence type="ECO:0000256" key="3">
    <source>
        <dbReference type="ARBA" id="ARBA00022475"/>
    </source>
</evidence>